<dbReference type="OrthoDB" id="10039566at2759"/>
<keyword evidence="4" id="KW-1185">Reference proteome</keyword>
<evidence type="ECO:0000256" key="1">
    <source>
        <dbReference type="SAM" id="MobiDB-lite"/>
    </source>
</evidence>
<gene>
    <name evidence="3" type="ORF">PHYPSEUDO_012033</name>
</gene>
<dbReference type="PANTHER" id="PTHR35895">
    <property type="entry name" value="CHROMOSOME 16, WHOLE GENOME SHOTGUN SEQUENCE"/>
    <property type="match status" value="1"/>
</dbReference>
<dbReference type="GO" id="GO:0016020">
    <property type="term" value="C:membrane"/>
    <property type="evidence" value="ECO:0007669"/>
    <property type="project" value="TreeGrafter"/>
</dbReference>
<evidence type="ECO:0000313" key="4">
    <source>
        <dbReference type="Proteomes" id="UP000694044"/>
    </source>
</evidence>
<dbReference type="EMBL" id="JAGDFM010000563">
    <property type="protein sequence ID" value="KAG7377200.1"/>
    <property type="molecule type" value="Genomic_DNA"/>
</dbReference>
<dbReference type="PANTHER" id="PTHR35895:SF1">
    <property type="entry name" value="LIPID-BINDING SERUM GLYCOPROTEIN C-TERMINAL DOMAIN-CONTAINING PROTEIN"/>
    <property type="match status" value="1"/>
</dbReference>
<accession>A0A8T1VAB3</accession>
<sequence length="383" mass="41716">MRNLSQEHEIMEATSPTSQVAYRDPSSVRLHVDGADAKERKGGESHEVLLGRDDKPLKKFLWWHMTKKRRILVIVGLVLLLLVVLLLIVWFAIIPAVIRHYASSVQMTLNYMDIVKIPDNETLTVDLSLNIQHNAGIAATTDNTTVSVLFGGVVFATLPFPGLDIQTGLQDYNLSIDADMHLTDLSVFNAMTDALMTEAEITLTATASLNAHFLGMSFDDISFERDLLLEGFTDFSDPEPVIENIELTTCTSSEYLLSINVTLDNTARTGLDGIGALNMSLYYGQQYLGFALSQKPELGIPRGVSDQSYLVTVDADAVSIASMALSALAGTTQFYLVGNNPYVTTHNQFAEALSNVNMSVPSSSGSFSNMNIGSSCSLISLLS</sequence>
<reference evidence="3" key="1">
    <citation type="submission" date="2021-02" db="EMBL/GenBank/DDBJ databases">
        <authorList>
            <person name="Palmer J.M."/>
        </authorList>
    </citation>
    <scope>NUCLEOTIDE SEQUENCE</scope>
    <source>
        <strain evidence="3">SCRP734</strain>
    </source>
</reference>
<dbReference type="Pfam" id="PF12505">
    <property type="entry name" value="DUF3712"/>
    <property type="match status" value="1"/>
</dbReference>
<keyword evidence="2" id="KW-0472">Membrane</keyword>
<comment type="caution">
    <text evidence="3">The sequence shown here is derived from an EMBL/GenBank/DDBJ whole genome shotgun (WGS) entry which is preliminary data.</text>
</comment>
<keyword evidence="2" id="KW-1133">Transmembrane helix</keyword>
<keyword evidence="2" id="KW-0812">Transmembrane</keyword>
<feature type="region of interest" description="Disordered" evidence="1">
    <location>
        <begin position="1"/>
        <end position="20"/>
    </location>
</feature>
<evidence type="ECO:0000313" key="3">
    <source>
        <dbReference type="EMBL" id="KAG7377200.1"/>
    </source>
</evidence>
<proteinExistence type="predicted"/>
<dbReference type="InterPro" id="IPR022185">
    <property type="entry name" value="DUF3712"/>
</dbReference>
<evidence type="ECO:0000256" key="2">
    <source>
        <dbReference type="SAM" id="Phobius"/>
    </source>
</evidence>
<feature type="compositionally biased region" description="Basic and acidic residues" evidence="1">
    <location>
        <begin position="1"/>
        <end position="11"/>
    </location>
</feature>
<organism evidence="3 4">
    <name type="scientific">Phytophthora pseudosyringae</name>
    <dbReference type="NCBI Taxonomy" id="221518"/>
    <lineage>
        <taxon>Eukaryota</taxon>
        <taxon>Sar</taxon>
        <taxon>Stramenopiles</taxon>
        <taxon>Oomycota</taxon>
        <taxon>Peronosporomycetes</taxon>
        <taxon>Peronosporales</taxon>
        <taxon>Peronosporaceae</taxon>
        <taxon>Phytophthora</taxon>
    </lineage>
</organism>
<protein>
    <submittedName>
        <fullName evidence="3">Uncharacterized protein</fullName>
    </submittedName>
</protein>
<name>A0A8T1VAB3_9STRA</name>
<feature type="transmembrane region" description="Helical" evidence="2">
    <location>
        <begin position="71"/>
        <end position="98"/>
    </location>
</feature>
<dbReference type="Proteomes" id="UP000694044">
    <property type="component" value="Unassembled WGS sequence"/>
</dbReference>
<dbReference type="InterPro" id="IPR046368">
    <property type="entry name" value="Tag1"/>
</dbReference>
<dbReference type="AlphaFoldDB" id="A0A8T1VAB3"/>